<dbReference type="CDD" id="cd22893">
    <property type="entry name" value="PlcA-like"/>
    <property type="match status" value="1"/>
</dbReference>
<dbReference type="STRING" id="1450539.A0A318ZX80"/>
<protein>
    <recommendedName>
        <fullName evidence="3">Phospholipase</fullName>
    </recommendedName>
</protein>
<gene>
    <name evidence="1" type="ORF">BP01DRAFT_370195</name>
</gene>
<dbReference type="AlphaFoldDB" id="A0A318ZX80"/>
<dbReference type="InterPro" id="IPR049756">
    <property type="entry name" value="PlcA-like_dom"/>
</dbReference>
<evidence type="ECO:0000313" key="1">
    <source>
        <dbReference type="EMBL" id="PYH40072.1"/>
    </source>
</evidence>
<sequence>MVLAAWCRLVPTEWQSPDHILLGDALELKGVAGKARPAKDVRFALPNGLELTYGEINALAGDFYGTWDPISDPDDPGERTNRFNRAWETLALGGDGLKEEAGSILAIIYQQKAAVEQRIQAGQSPADAYEAVYVDDPKWDWKFESITDGRKGLGLPTYVNLAAVDWDHFGADARLAYQVGHDAAVAHAYQTGDLMTAYAKNAFADHFLQDSFSAGHVRTPRRALHAGDDYDIDFKAKVMHDEDGAHGLVVSTAGSYSQSWTMYGDNSFLEPANDDNRQRCLDALQTSADEVFEAWWTKENVRRYGALDFLPTLESAFKAPNDQPLYHIHAREGCELCGNKVQG</sequence>
<dbReference type="EMBL" id="KZ821304">
    <property type="protein sequence ID" value="PYH40072.1"/>
    <property type="molecule type" value="Genomic_DNA"/>
</dbReference>
<dbReference type="OrthoDB" id="4330301at2759"/>
<accession>A0A318ZX80</accession>
<evidence type="ECO:0008006" key="3">
    <source>
        <dbReference type="Google" id="ProtNLM"/>
    </source>
</evidence>
<keyword evidence="2" id="KW-1185">Reference proteome</keyword>
<dbReference type="RefSeq" id="XP_025426054.1">
    <property type="nucleotide sequence ID" value="XM_025576590.1"/>
</dbReference>
<evidence type="ECO:0000313" key="2">
    <source>
        <dbReference type="Proteomes" id="UP000248349"/>
    </source>
</evidence>
<proteinExistence type="predicted"/>
<dbReference type="GeneID" id="37077819"/>
<name>A0A318ZX80_9EURO</name>
<organism evidence="1 2">
    <name type="scientific">Aspergillus saccharolyticus JOP 1030-1</name>
    <dbReference type="NCBI Taxonomy" id="1450539"/>
    <lineage>
        <taxon>Eukaryota</taxon>
        <taxon>Fungi</taxon>
        <taxon>Dikarya</taxon>
        <taxon>Ascomycota</taxon>
        <taxon>Pezizomycotina</taxon>
        <taxon>Eurotiomycetes</taxon>
        <taxon>Eurotiomycetidae</taxon>
        <taxon>Eurotiales</taxon>
        <taxon>Aspergillaceae</taxon>
        <taxon>Aspergillus</taxon>
        <taxon>Aspergillus subgen. Circumdati</taxon>
    </lineage>
</organism>
<reference evidence="1 2" key="1">
    <citation type="submission" date="2016-12" db="EMBL/GenBank/DDBJ databases">
        <title>The genomes of Aspergillus section Nigri reveals drivers in fungal speciation.</title>
        <authorList>
            <consortium name="DOE Joint Genome Institute"/>
            <person name="Vesth T.C."/>
            <person name="Nybo J."/>
            <person name="Theobald S."/>
            <person name="Brandl J."/>
            <person name="Frisvad J.C."/>
            <person name="Nielsen K.F."/>
            <person name="Lyhne E.K."/>
            <person name="Kogle M.E."/>
            <person name="Kuo A."/>
            <person name="Riley R."/>
            <person name="Clum A."/>
            <person name="Nolan M."/>
            <person name="Lipzen A."/>
            <person name="Salamov A."/>
            <person name="Henrissat B."/>
            <person name="Wiebenga A."/>
            <person name="De Vries R.P."/>
            <person name="Grigoriev I.V."/>
            <person name="Mortensen U.H."/>
            <person name="Andersen M.R."/>
            <person name="Baker S.E."/>
        </authorList>
    </citation>
    <scope>NUCLEOTIDE SEQUENCE [LARGE SCALE GENOMIC DNA]</scope>
    <source>
        <strain evidence="1 2">JOP 1030-1</strain>
    </source>
</reference>
<dbReference type="Proteomes" id="UP000248349">
    <property type="component" value="Unassembled WGS sequence"/>
</dbReference>